<proteinExistence type="inferred from homology"/>
<dbReference type="SMR" id="A0A1I7RSX6"/>
<dbReference type="InterPro" id="IPR036054">
    <property type="entry name" value="BTG-like_sf"/>
</dbReference>
<dbReference type="WBParaSite" id="BXY_0383000.1">
    <property type="protein sequence ID" value="BXY_0383000.1"/>
    <property type="gene ID" value="BXY_0383000"/>
</dbReference>
<dbReference type="PANTHER" id="PTHR12707:SF0">
    <property type="entry name" value="PININ"/>
    <property type="match status" value="1"/>
</dbReference>
<keyword evidence="5" id="KW-0805">Transcription regulation</keyword>
<accession>A0A1I7RSX6</accession>
<feature type="domain" description="Pinin/SDK/MemA protein" evidence="11">
    <location>
        <begin position="134"/>
        <end position="262"/>
    </location>
</feature>
<dbReference type="Proteomes" id="UP000582659">
    <property type="component" value="Unassembled WGS sequence"/>
</dbReference>
<reference evidence="14" key="2">
    <citation type="submission" date="2020-08" db="EMBL/GenBank/DDBJ databases">
        <authorList>
            <person name="Kikuchi T."/>
        </authorList>
    </citation>
    <scope>NUCLEOTIDE SEQUENCE</scope>
    <source>
        <strain evidence="13">Ka4C1</strain>
    </source>
</reference>
<feature type="coiled-coil region" evidence="9">
    <location>
        <begin position="165"/>
        <end position="221"/>
    </location>
</feature>
<comment type="similarity">
    <text evidence="3">Belongs to the pinin family.</text>
</comment>
<comment type="similarity">
    <text evidence="2">Belongs to the BTG family.</text>
</comment>
<gene>
    <name evidence="13" type="ORF">BXYJ_LOCUS11610</name>
</gene>
<feature type="region of interest" description="Disordered" evidence="10">
    <location>
        <begin position="28"/>
        <end position="104"/>
    </location>
</feature>
<evidence type="ECO:0000256" key="5">
    <source>
        <dbReference type="ARBA" id="ARBA00023015"/>
    </source>
</evidence>
<comment type="subcellular location">
    <subcellularLocation>
        <location evidence="1">Nucleus</location>
    </subcellularLocation>
</comment>
<keyword evidence="7" id="KW-0508">mRNA splicing</keyword>
<evidence type="ECO:0000256" key="6">
    <source>
        <dbReference type="ARBA" id="ARBA00023163"/>
    </source>
</evidence>
<dbReference type="InterPro" id="IPR006786">
    <property type="entry name" value="Pinin_SDK_MemA"/>
</dbReference>
<dbReference type="OrthoDB" id="4349954at2759"/>
<dbReference type="PANTHER" id="PTHR12707">
    <property type="entry name" value="PINN"/>
    <property type="match status" value="1"/>
</dbReference>
<keyword evidence="4" id="KW-0507">mRNA processing</keyword>
<organism evidence="15 17">
    <name type="scientific">Bursaphelenchus xylophilus</name>
    <name type="common">Pinewood nematode worm</name>
    <name type="synonym">Aphelenchoides xylophilus</name>
    <dbReference type="NCBI Taxonomy" id="6326"/>
    <lineage>
        <taxon>Eukaryota</taxon>
        <taxon>Metazoa</taxon>
        <taxon>Ecdysozoa</taxon>
        <taxon>Nematoda</taxon>
        <taxon>Chromadorea</taxon>
        <taxon>Rhabditida</taxon>
        <taxon>Tylenchina</taxon>
        <taxon>Tylenchomorpha</taxon>
        <taxon>Aphelenchoidea</taxon>
        <taxon>Aphelenchoididae</taxon>
        <taxon>Bursaphelenchus</taxon>
    </lineage>
</organism>
<evidence type="ECO:0000256" key="4">
    <source>
        <dbReference type="ARBA" id="ARBA00022664"/>
    </source>
</evidence>
<dbReference type="GO" id="GO:0071013">
    <property type="term" value="C:catalytic step 2 spliceosome"/>
    <property type="evidence" value="ECO:0007669"/>
    <property type="project" value="TreeGrafter"/>
</dbReference>
<dbReference type="AlphaFoldDB" id="A0A1I7RSX6"/>
<keyword evidence="6" id="KW-0804">Transcription</keyword>
<evidence type="ECO:0000256" key="1">
    <source>
        <dbReference type="ARBA" id="ARBA00004123"/>
    </source>
</evidence>
<reference evidence="17" key="1">
    <citation type="submission" date="2016-11" db="UniProtKB">
        <authorList>
            <consortium name="WormBaseParasite"/>
        </authorList>
    </citation>
    <scope>IDENTIFICATION</scope>
</reference>
<evidence type="ECO:0000313" key="17">
    <source>
        <dbReference type="WBParaSite" id="BXY_0383000.1"/>
    </source>
</evidence>
<dbReference type="Proteomes" id="UP000659654">
    <property type="component" value="Unassembled WGS sequence"/>
</dbReference>
<dbReference type="GO" id="GO:0008380">
    <property type="term" value="P:RNA splicing"/>
    <property type="evidence" value="ECO:0007669"/>
    <property type="project" value="UniProtKB-KW"/>
</dbReference>
<dbReference type="EMBL" id="CAJFDI010000005">
    <property type="protein sequence ID" value="CAD5231514.1"/>
    <property type="molecule type" value="Genomic_DNA"/>
</dbReference>
<evidence type="ECO:0000256" key="2">
    <source>
        <dbReference type="ARBA" id="ARBA00007989"/>
    </source>
</evidence>
<evidence type="ECO:0000259" key="12">
    <source>
        <dbReference type="Pfam" id="PF07742"/>
    </source>
</evidence>
<feature type="compositionally biased region" description="Basic and acidic residues" evidence="10">
    <location>
        <begin position="43"/>
        <end position="52"/>
    </location>
</feature>
<evidence type="ECO:0000259" key="11">
    <source>
        <dbReference type="Pfam" id="PF04696"/>
    </source>
</evidence>
<name>A0A1I7RSX6_BURXY</name>
<dbReference type="SUPFAM" id="SSF160696">
    <property type="entry name" value="BTG domain-like"/>
    <property type="match status" value="1"/>
</dbReference>
<keyword evidence="16" id="KW-1185">Reference proteome</keyword>
<evidence type="ECO:0000256" key="8">
    <source>
        <dbReference type="ARBA" id="ARBA00023242"/>
    </source>
</evidence>
<dbReference type="EMBL" id="CAJFCV020000005">
    <property type="protein sequence ID" value="CAG9122752.1"/>
    <property type="molecule type" value="Genomic_DNA"/>
</dbReference>
<dbReference type="Pfam" id="PF07742">
    <property type="entry name" value="BTG"/>
    <property type="match status" value="1"/>
</dbReference>
<feature type="domain" description="Anti-proliferative protein" evidence="12">
    <location>
        <begin position="295"/>
        <end position="406"/>
    </location>
</feature>
<evidence type="ECO:0000313" key="13">
    <source>
        <dbReference type="EMBL" id="CAD5231514.1"/>
    </source>
</evidence>
<dbReference type="GO" id="GO:0006397">
    <property type="term" value="P:mRNA processing"/>
    <property type="evidence" value="ECO:0007669"/>
    <property type="project" value="UniProtKB-KW"/>
</dbReference>
<keyword evidence="8" id="KW-0539">Nucleus</keyword>
<sequence length="574" mass="65640">MTEVESTQLEKALGELKEINENIAALSGRSIEKPARRPITISDGDREPESRKRLLVKAPEGGESAKRKVIVYSEPEPKEKRSGHEDNGQRRFIPISGPAPVIPRRSLQSSVVLPIETKSREETLSKLKQCEKAEDSKRNRRLFGNLLMGTLDKFQKEEKNVAPKVDAQVQKQREVEKRLEQSKKEEKEKVFKQKGDLIAKKREKEAEINKLKKKSAIQKNLEEKETHFGRLKLFIQTQTKPPIFYLPAKHTLRSLELLKESSKNMDTLIEKCQQVAERELREVEDEGSDAAPGIMYTEIKEATYVLTSFITKQVPRQKVAWFAEAFANNMLCRVFNYHMDPSKMIANEMDTNGYWVIVSRQNNFVSPVMMQSSVEVALGGGELLAYLPCELSISIQVGEVKARINGKVTTIWKDLGCSGYSPVPWPVLLQSLSERTVMVLSYDQKIRSDFIPLELVDPEKTGHTFPLMGVDPKMLPEPIKMFRAAGPARFVFTASNFACTRFGNRRRRSRAVVGSKDVTRSDLAIRRASQEMVQCEERSHFFSNNWWNNFLNSSYFLEALGHCQRPMNHFTTRR</sequence>
<dbReference type="Pfam" id="PF04696">
    <property type="entry name" value="Pinin_SDK_memA"/>
    <property type="match status" value="1"/>
</dbReference>
<evidence type="ECO:0000313" key="14">
    <source>
        <dbReference type="EMBL" id="CAG9122752.1"/>
    </source>
</evidence>
<dbReference type="Gene3D" id="3.90.640.90">
    <property type="entry name" value="Anti-proliferative protein, N-terminal domain"/>
    <property type="match status" value="1"/>
</dbReference>
<evidence type="ECO:0000256" key="10">
    <source>
        <dbReference type="SAM" id="MobiDB-lite"/>
    </source>
</evidence>
<protein>
    <submittedName>
        <fullName evidence="13">(pine wood nematode) hypothetical protein</fullName>
    </submittedName>
</protein>
<dbReference type="InterPro" id="IPR002087">
    <property type="entry name" value="Anti_prolifrtn"/>
</dbReference>
<feature type="compositionally biased region" description="Basic and acidic residues" evidence="10">
    <location>
        <begin position="75"/>
        <end position="89"/>
    </location>
</feature>
<keyword evidence="9" id="KW-0175">Coiled coil</keyword>
<evidence type="ECO:0000256" key="9">
    <source>
        <dbReference type="SAM" id="Coils"/>
    </source>
</evidence>
<dbReference type="Proteomes" id="UP000095284">
    <property type="component" value="Unplaced"/>
</dbReference>
<dbReference type="InterPro" id="IPR039853">
    <property type="entry name" value="Pinin"/>
</dbReference>
<evidence type="ECO:0000313" key="16">
    <source>
        <dbReference type="Proteomes" id="UP000659654"/>
    </source>
</evidence>
<evidence type="ECO:0000313" key="15">
    <source>
        <dbReference type="Proteomes" id="UP000095284"/>
    </source>
</evidence>
<evidence type="ECO:0000256" key="7">
    <source>
        <dbReference type="ARBA" id="ARBA00023187"/>
    </source>
</evidence>
<evidence type="ECO:0000256" key="3">
    <source>
        <dbReference type="ARBA" id="ARBA00010386"/>
    </source>
</evidence>